<comment type="caution">
    <text evidence="2">The sequence shown here is derived from an EMBL/GenBank/DDBJ whole genome shotgun (WGS) entry which is preliminary data.</text>
</comment>
<evidence type="ECO:0000313" key="2">
    <source>
        <dbReference type="EMBL" id="MBW0589007.1"/>
    </source>
</evidence>
<gene>
    <name evidence="2" type="ORF">O181_128722</name>
</gene>
<reference evidence="2" key="1">
    <citation type="submission" date="2021-03" db="EMBL/GenBank/DDBJ databases">
        <title>Draft genome sequence of rust myrtle Austropuccinia psidii MF-1, a brazilian biotype.</title>
        <authorList>
            <person name="Quecine M.C."/>
            <person name="Pachon D.M.R."/>
            <person name="Bonatelli M.L."/>
            <person name="Correr F.H."/>
            <person name="Franceschini L.M."/>
            <person name="Leite T.F."/>
            <person name="Margarido G.R.A."/>
            <person name="Almeida C.A."/>
            <person name="Ferrarezi J.A."/>
            <person name="Labate C.A."/>
        </authorList>
    </citation>
    <scope>NUCLEOTIDE SEQUENCE</scope>
    <source>
        <strain evidence="2">MF-1</strain>
    </source>
</reference>
<evidence type="ECO:0000313" key="3">
    <source>
        <dbReference type="Proteomes" id="UP000765509"/>
    </source>
</evidence>
<organism evidence="2 3">
    <name type="scientific">Austropuccinia psidii MF-1</name>
    <dbReference type="NCBI Taxonomy" id="1389203"/>
    <lineage>
        <taxon>Eukaryota</taxon>
        <taxon>Fungi</taxon>
        <taxon>Dikarya</taxon>
        <taxon>Basidiomycota</taxon>
        <taxon>Pucciniomycotina</taxon>
        <taxon>Pucciniomycetes</taxon>
        <taxon>Pucciniales</taxon>
        <taxon>Sphaerophragmiaceae</taxon>
        <taxon>Austropuccinia</taxon>
    </lineage>
</organism>
<keyword evidence="3" id="KW-1185">Reference proteome</keyword>
<dbReference type="AlphaFoldDB" id="A0A9Q3L0F0"/>
<evidence type="ECO:0000256" key="1">
    <source>
        <dbReference type="SAM" id="MobiDB-lite"/>
    </source>
</evidence>
<accession>A0A9Q3L0F0</accession>
<proteinExistence type="predicted"/>
<feature type="region of interest" description="Disordered" evidence="1">
    <location>
        <begin position="66"/>
        <end position="103"/>
    </location>
</feature>
<sequence>MHFSTKSIKSFQPVEKLHELLPECEKVPRPYQHLQVTEWIASIDGQEEHDSFNRSLIKKFHYHPNRCQTSSSSNVRKQPQTWNKAKGKAPTTKPYSQGCRMQM</sequence>
<dbReference type="EMBL" id="AVOT02132583">
    <property type="protein sequence ID" value="MBW0589007.1"/>
    <property type="molecule type" value="Genomic_DNA"/>
</dbReference>
<name>A0A9Q3L0F0_9BASI</name>
<dbReference type="Proteomes" id="UP000765509">
    <property type="component" value="Unassembled WGS sequence"/>
</dbReference>
<protein>
    <submittedName>
        <fullName evidence="2">Uncharacterized protein</fullName>
    </submittedName>
</protein>
<feature type="compositionally biased region" description="Polar residues" evidence="1">
    <location>
        <begin position="66"/>
        <end position="83"/>
    </location>
</feature>